<protein>
    <submittedName>
        <fullName evidence="4">Nucleoside diphosphate kinase</fullName>
    </submittedName>
</protein>
<feature type="domain" description="Nucleoside diphosphate kinase-like" evidence="3">
    <location>
        <begin position="13"/>
        <end position="167"/>
    </location>
</feature>
<dbReference type="STRING" id="394193.SAMN04489732_13648"/>
<dbReference type="InterPro" id="IPR001564">
    <property type="entry name" value="Nucleoside_diP_kinase"/>
</dbReference>
<dbReference type="InterPro" id="IPR034907">
    <property type="entry name" value="NDK-like_dom"/>
</dbReference>
<dbReference type="Gene3D" id="3.30.70.141">
    <property type="entry name" value="Nucleoside diphosphate kinase-like domain"/>
    <property type="match status" value="1"/>
</dbReference>
<evidence type="ECO:0000259" key="3">
    <source>
        <dbReference type="SMART" id="SM00562"/>
    </source>
</evidence>
<gene>
    <name evidence="4" type="ORF">SAMN04489732_13648</name>
</gene>
<evidence type="ECO:0000256" key="2">
    <source>
        <dbReference type="RuleBase" id="RU004011"/>
    </source>
</evidence>
<evidence type="ECO:0000313" key="5">
    <source>
        <dbReference type="Proteomes" id="UP000198582"/>
    </source>
</evidence>
<dbReference type="RefSeq" id="WP_177231829.1">
    <property type="nucleotide sequence ID" value="NZ_FOEF01000036.1"/>
</dbReference>
<dbReference type="Proteomes" id="UP000198582">
    <property type="component" value="Unassembled WGS sequence"/>
</dbReference>
<keyword evidence="4" id="KW-0418">Kinase</keyword>
<dbReference type="GO" id="GO:0004550">
    <property type="term" value="F:nucleoside diphosphate kinase activity"/>
    <property type="evidence" value="ECO:0007669"/>
    <property type="project" value="InterPro"/>
</dbReference>
<evidence type="ECO:0000313" key="4">
    <source>
        <dbReference type="EMBL" id="SEP54091.1"/>
    </source>
</evidence>
<comment type="similarity">
    <text evidence="1 2">Belongs to the NDK family.</text>
</comment>
<keyword evidence="4" id="KW-0808">Transferase</keyword>
<dbReference type="InterPro" id="IPR036850">
    <property type="entry name" value="NDK-like_dom_sf"/>
</dbReference>
<name>A0A1H8YQ16_9PSEU</name>
<keyword evidence="5" id="KW-1185">Reference proteome</keyword>
<dbReference type="GO" id="GO:0006241">
    <property type="term" value="P:CTP biosynthetic process"/>
    <property type="evidence" value="ECO:0007669"/>
    <property type="project" value="InterPro"/>
</dbReference>
<dbReference type="GO" id="GO:0006228">
    <property type="term" value="P:UTP biosynthetic process"/>
    <property type="evidence" value="ECO:0007669"/>
    <property type="project" value="InterPro"/>
</dbReference>
<dbReference type="SMART" id="SM00562">
    <property type="entry name" value="NDK"/>
    <property type="match status" value="1"/>
</dbReference>
<proteinExistence type="inferred from homology"/>
<dbReference type="EMBL" id="FOEF01000036">
    <property type="protein sequence ID" value="SEP54091.1"/>
    <property type="molecule type" value="Genomic_DNA"/>
</dbReference>
<dbReference type="AlphaFoldDB" id="A0A1H8YQ16"/>
<reference evidence="4 5" key="1">
    <citation type="submission" date="2016-10" db="EMBL/GenBank/DDBJ databases">
        <authorList>
            <person name="de Groot N.N."/>
        </authorList>
    </citation>
    <scope>NUCLEOTIDE SEQUENCE [LARGE SCALE GENOMIC DNA]</scope>
    <source>
        <strain evidence="4 5">DSM 44993</strain>
    </source>
</reference>
<accession>A0A1H8YQ16</accession>
<dbReference type="SUPFAM" id="SSF54919">
    <property type="entry name" value="Nucleoside diphosphate kinase, NDK"/>
    <property type="match status" value="1"/>
</dbReference>
<sequence length="184" mass="20369">MTGVPVAAPVDWTQWTVVLLKPDCLERDLVNPVLDRVAAAVTLVVAERITVQDWQIFTHYWDLFVHRHRLDVDVAGCLRHRYVGHQVVVALGHHAQGDAPARARALLGDFDPIVAKPGTIRADLGADSLAAARREHRLVDNLIHSSDDATAAWRDFHIWLGGHRAAELLRPPATAQDTPEVPHP</sequence>
<dbReference type="GO" id="GO:0006183">
    <property type="term" value="P:GTP biosynthetic process"/>
    <property type="evidence" value="ECO:0007669"/>
    <property type="project" value="InterPro"/>
</dbReference>
<dbReference type="PRINTS" id="PR01243">
    <property type="entry name" value="NUCDPKINASE"/>
</dbReference>
<evidence type="ECO:0000256" key="1">
    <source>
        <dbReference type="PROSITE-ProRule" id="PRU00706"/>
    </source>
</evidence>
<comment type="caution">
    <text evidence="1">Lacks conserved residue(s) required for the propagation of feature annotation.</text>
</comment>
<dbReference type="PROSITE" id="PS51374">
    <property type="entry name" value="NDPK_LIKE"/>
    <property type="match status" value="1"/>
</dbReference>
<dbReference type="Pfam" id="PF00334">
    <property type="entry name" value="NDK"/>
    <property type="match status" value="1"/>
</dbReference>
<organism evidence="4 5">
    <name type="scientific">Amycolatopsis saalfeldensis</name>
    <dbReference type="NCBI Taxonomy" id="394193"/>
    <lineage>
        <taxon>Bacteria</taxon>
        <taxon>Bacillati</taxon>
        <taxon>Actinomycetota</taxon>
        <taxon>Actinomycetes</taxon>
        <taxon>Pseudonocardiales</taxon>
        <taxon>Pseudonocardiaceae</taxon>
        <taxon>Amycolatopsis</taxon>
    </lineage>
</organism>